<evidence type="ECO:0000313" key="2">
    <source>
        <dbReference type="Proteomes" id="UP000242715"/>
    </source>
</evidence>
<organism evidence="1 2">
    <name type="scientific">Trifolium subterraneum</name>
    <name type="common">Subterranean clover</name>
    <dbReference type="NCBI Taxonomy" id="3900"/>
    <lineage>
        <taxon>Eukaryota</taxon>
        <taxon>Viridiplantae</taxon>
        <taxon>Streptophyta</taxon>
        <taxon>Embryophyta</taxon>
        <taxon>Tracheophyta</taxon>
        <taxon>Spermatophyta</taxon>
        <taxon>Magnoliopsida</taxon>
        <taxon>eudicotyledons</taxon>
        <taxon>Gunneridae</taxon>
        <taxon>Pentapetalae</taxon>
        <taxon>rosids</taxon>
        <taxon>fabids</taxon>
        <taxon>Fabales</taxon>
        <taxon>Fabaceae</taxon>
        <taxon>Papilionoideae</taxon>
        <taxon>50 kb inversion clade</taxon>
        <taxon>NPAAA clade</taxon>
        <taxon>Hologalegina</taxon>
        <taxon>IRL clade</taxon>
        <taxon>Trifolieae</taxon>
        <taxon>Trifolium</taxon>
    </lineage>
</organism>
<dbReference type="Proteomes" id="UP000242715">
    <property type="component" value="Unassembled WGS sequence"/>
</dbReference>
<accession>A0A2Z6MZR6</accession>
<dbReference type="AlphaFoldDB" id="A0A2Z6MZR6"/>
<protein>
    <submittedName>
        <fullName evidence="1">Uncharacterized protein</fullName>
    </submittedName>
</protein>
<proteinExistence type="predicted"/>
<sequence length="74" mass="8263">MNAKFSVSSQVQPEAVATMTDSTAEQQHESCGCEYAYAEFNGNMVMDASRKNDNTVNVFSIFIIFSINNNKKEE</sequence>
<name>A0A2Z6MZR6_TRISU</name>
<evidence type="ECO:0000313" key="1">
    <source>
        <dbReference type="EMBL" id="GAU24649.1"/>
    </source>
</evidence>
<keyword evidence="2" id="KW-1185">Reference proteome</keyword>
<gene>
    <name evidence="1" type="ORF">TSUD_208750</name>
</gene>
<reference evidence="2" key="1">
    <citation type="journal article" date="2017" name="Front. Plant Sci.">
        <title>Climate Clever Clovers: New Paradigm to Reduce the Environmental Footprint of Ruminants by Breeding Low Methanogenic Forages Utilizing Haplotype Variation.</title>
        <authorList>
            <person name="Kaur P."/>
            <person name="Appels R."/>
            <person name="Bayer P.E."/>
            <person name="Keeble-Gagnere G."/>
            <person name="Wang J."/>
            <person name="Hirakawa H."/>
            <person name="Shirasawa K."/>
            <person name="Vercoe P."/>
            <person name="Stefanova K."/>
            <person name="Durmic Z."/>
            <person name="Nichols P."/>
            <person name="Revell C."/>
            <person name="Isobe S.N."/>
            <person name="Edwards D."/>
            <person name="Erskine W."/>
        </authorList>
    </citation>
    <scope>NUCLEOTIDE SEQUENCE [LARGE SCALE GENOMIC DNA]</scope>
    <source>
        <strain evidence="2">cv. Daliak</strain>
    </source>
</reference>
<dbReference type="EMBL" id="DF973294">
    <property type="protein sequence ID" value="GAU24649.1"/>
    <property type="molecule type" value="Genomic_DNA"/>
</dbReference>